<evidence type="ECO:0000313" key="2">
    <source>
        <dbReference type="EMBL" id="EPH41811.1"/>
    </source>
</evidence>
<dbReference type="AlphaFoldDB" id="S3ZDQ4"/>
<comment type="caution">
    <text evidence="2">The sequence shown here is derived from an EMBL/GenBank/DDBJ whole genome shotgun (WGS) entry which is preliminary data.</text>
</comment>
<proteinExistence type="predicted"/>
<evidence type="ECO:0000313" key="3">
    <source>
        <dbReference type="Proteomes" id="UP000014629"/>
    </source>
</evidence>
<name>S3ZDQ4_9ACTN</name>
<sequence length="46" mass="5004">MGTLRCRFWSGAPRAGSSIGRRPNPKPSSVSTRRAGYRPARDVTVS</sequence>
<organism evidence="2 3">
    <name type="scientific">Streptomyces aurantiacus JA 4570</name>
    <dbReference type="NCBI Taxonomy" id="1286094"/>
    <lineage>
        <taxon>Bacteria</taxon>
        <taxon>Bacillati</taxon>
        <taxon>Actinomycetota</taxon>
        <taxon>Actinomycetes</taxon>
        <taxon>Kitasatosporales</taxon>
        <taxon>Streptomycetaceae</taxon>
        <taxon>Streptomyces</taxon>
        <taxon>Streptomyces aurantiacus group</taxon>
    </lineage>
</organism>
<keyword evidence="3" id="KW-1185">Reference proteome</keyword>
<accession>S3ZDQ4</accession>
<protein>
    <submittedName>
        <fullName evidence="2">Uncharacterized protein</fullName>
    </submittedName>
</protein>
<gene>
    <name evidence="2" type="ORF">STRAU_5149</name>
</gene>
<dbReference type="Proteomes" id="UP000014629">
    <property type="component" value="Unassembled WGS sequence"/>
</dbReference>
<dbReference type="EMBL" id="AOPZ01000280">
    <property type="protein sequence ID" value="EPH41811.1"/>
    <property type="molecule type" value="Genomic_DNA"/>
</dbReference>
<feature type="region of interest" description="Disordered" evidence="1">
    <location>
        <begin position="9"/>
        <end position="46"/>
    </location>
</feature>
<reference evidence="2 3" key="1">
    <citation type="submission" date="2013-02" db="EMBL/GenBank/DDBJ databases">
        <title>Draft Genome Sequence of Streptomyces aurantiacus, Which Produces Setomimycin.</title>
        <authorList>
            <person name="Gruening B.A."/>
            <person name="Praeg A."/>
            <person name="Erxleben A."/>
            <person name="Guenther S."/>
            <person name="Mueller M."/>
        </authorList>
    </citation>
    <scope>NUCLEOTIDE SEQUENCE [LARGE SCALE GENOMIC DNA]</scope>
    <source>
        <strain evidence="2 3">JA 4570</strain>
    </source>
</reference>
<evidence type="ECO:0000256" key="1">
    <source>
        <dbReference type="SAM" id="MobiDB-lite"/>
    </source>
</evidence>
<dbReference type="PATRIC" id="fig|1286094.4.peg.5088"/>